<gene>
    <name evidence="1" type="ORF">GBAR_LOCUS15861</name>
</gene>
<protein>
    <submittedName>
        <fullName evidence="1">Uncharacterized protein</fullName>
    </submittedName>
</protein>
<reference evidence="1" key="1">
    <citation type="submission" date="2023-03" db="EMBL/GenBank/DDBJ databases">
        <authorList>
            <person name="Steffen K."/>
            <person name="Cardenas P."/>
        </authorList>
    </citation>
    <scope>NUCLEOTIDE SEQUENCE</scope>
</reference>
<keyword evidence="2" id="KW-1185">Reference proteome</keyword>
<accession>A0AA35WV71</accession>
<dbReference type="EMBL" id="CASHTH010002302">
    <property type="protein sequence ID" value="CAI8027850.1"/>
    <property type="molecule type" value="Genomic_DNA"/>
</dbReference>
<name>A0AA35WV71_GEOBA</name>
<organism evidence="1 2">
    <name type="scientific">Geodia barretti</name>
    <name type="common">Barrett's horny sponge</name>
    <dbReference type="NCBI Taxonomy" id="519541"/>
    <lineage>
        <taxon>Eukaryota</taxon>
        <taxon>Metazoa</taxon>
        <taxon>Porifera</taxon>
        <taxon>Demospongiae</taxon>
        <taxon>Heteroscleromorpha</taxon>
        <taxon>Tetractinellida</taxon>
        <taxon>Astrophorina</taxon>
        <taxon>Geodiidae</taxon>
        <taxon>Geodia</taxon>
    </lineage>
</organism>
<evidence type="ECO:0000313" key="2">
    <source>
        <dbReference type="Proteomes" id="UP001174909"/>
    </source>
</evidence>
<proteinExistence type="predicted"/>
<dbReference type="AlphaFoldDB" id="A0AA35WV71"/>
<sequence>MSVRPRNATIYPTGDEGQKICGVFSETAPLQS</sequence>
<comment type="caution">
    <text evidence="1">The sequence shown here is derived from an EMBL/GenBank/DDBJ whole genome shotgun (WGS) entry which is preliminary data.</text>
</comment>
<evidence type="ECO:0000313" key="1">
    <source>
        <dbReference type="EMBL" id="CAI8027850.1"/>
    </source>
</evidence>
<dbReference type="Proteomes" id="UP001174909">
    <property type="component" value="Unassembled WGS sequence"/>
</dbReference>